<dbReference type="RefSeq" id="WP_209687147.1">
    <property type="nucleotide sequence ID" value="NZ_JAGGLU010000009.1"/>
</dbReference>
<dbReference type="SUPFAM" id="SSF56784">
    <property type="entry name" value="HAD-like"/>
    <property type="match status" value="1"/>
</dbReference>
<accession>A0ABS4MFE8</accession>
<dbReference type="InterPro" id="IPR036412">
    <property type="entry name" value="HAD-like_sf"/>
</dbReference>
<comment type="caution">
    <text evidence="1">The sequence shown here is derived from an EMBL/GenBank/DDBJ whole genome shotgun (WGS) entry which is preliminary data.</text>
</comment>
<sequence length="263" mass="29808">MTNPRLIFSEIDDTLVSPDYSLNNETILAIRKQIIHGNLFIPVSNRMPKAMLNVIEKITTASPLIAYNGALVLDEMGQVLNSQFMQVDTAIKICNIVEKYPNLIWNIYSGYNWLTQDNDNPIIKKLSAYLQVKPFPTTIEHLKELKGVHKISIIGNHADLLKVQKEAFQLDNLTTVFFNNETLDILAPDVSRLKAVKIMADYFAIDLKDCIAFGGLIEDIDMLNEIGHPYLTTKLFHITKDKFHVVPQEGNYPNFAQILADFA</sequence>
<dbReference type="Gene3D" id="3.40.50.1000">
    <property type="entry name" value="HAD superfamily/HAD-like"/>
    <property type="match status" value="1"/>
</dbReference>
<name>A0ABS4MFE8_9LACO</name>
<evidence type="ECO:0000313" key="1">
    <source>
        <dbReference type="EMBL" id="MBP2058415.1"/>
    </source>
</evidence>
<keyword evidence="2" id="KW-1185">Reference proteome</keyword>
<gene>
    <name evidence="1" type="ORF">J2Z60_001594</name>
</gene>
<reference evidence="1 2" key="1">
    <citation type="submission" date="2021-03" db="EMBL/GenBank/DDBJ databases">
        <title>Genomic Encyclopedia of Type Strains, Phase IV (KMG-IV): sequencing the most valuable type-strain genomes for metagenomic binning, comparative biology and taxonomic classification.</title>
        <authorList>
            <person name="Goeker M."/>
        </authorList>
    </citation>
    <scope>NUCLEOTIDE SEQUENCE [LARGE SCALE GENOMIC DNA]</scope>
    <source>
        <strain evidence="1 2">DSM 101872</strain>
    </source>
</reference>
<dbReference type="InterPro" id="IPR006379">
    <property type="entry name" value="HAD-SF_hydro_IIB"/>
</dbReference>
<dbReference type="PANTHER" id="PTHR10000">
    <property type="entry name" value="PHOSPHOSERINE PHOSPHATASE"/>
    <property type="match status" value="1"/>
</dbReference>
<organism evidence="1 2">
    <name type="scientific">Lactobacillus colini</name>
    <dbReference type="NCBI Taxonomy" id="1819254"/>
    <lineage>
        <taxon>Bacteria</taxon>
        <taxon>Bacillati</taxon>
        <taxon>Bacillota</taxon>
        <taxon>Bacilli</taxon>
        <taxon>Lactobacillales</taxon>
        <taxon>Lactobacillaceae</taxon>
        <taxon>Lactobacillus</taxon>
    </lineage>
</organism>
<dbReference type="Proteomes" id="UP001519292">
    <property type="component" value="Unassembled WGS sequence"/>
</dbReference>
<dbReference type="Gene3D" id="3.30.1240.10">
    <property type="match status" value="1"/>
</dbReference>
<dbReference type="NCBIfam" id="TIGR01484">
    <property type="entry name" value="HAD-SF-IIB"/>
    <property type="match status" value="1"/>
</dbReference>
<dbReference type="InterPro" id="IPR023214">
    <property type="entry name" value="HAD_sf"/>
</dbReference>
<evidence type="ECO:0000313" key="2">
    <source>
        <dbReference type="Proteomes" id="UP001519292"/>
    </source>
</evidence>
<dbReference type="EMBL" id="JAGGLU010000009">
    <property type="protein sequence ID" value="MBP2058415.1"/>
    <property type="molecule type" value="Genomic_DNA"/>
</dbReference>
<proteinExistence type="predicted"/>
<protein>
    <submittedName>
        <fullName evidence="1">Cof subfamily protein (Haloacid dehalogenase superfamily)</fullName>
    </submittedName>
</protein>
<dbReference type="PANTHER" id="PTHR10000:SF8">
    <property type="entry name" value="HAD SUPERFAMILY HYDROLASE-LIKE, TYPE 3"/>
    <property type="match status" value="1"/>
</dbReference>
<dbReference type="Pfam" id="PF08282">
    <property type="entry name" value="Hydrolase_3"/>
    <property type="match status" value="1"/>
</dbReference>